<feature type="non-terminal residue" evidence="1">
    <location>
        <position position="14"/>
    </location>
</feature>
<protein>
    <submittedName>
        <fullName evidence="1">Uncharacterized protein</fullName>
    </submittedName>
</protein>
<proteinExistence type="predicted"/>
<evidence type="ECO:0000313" key="1">
    <source>
        <dbReference type="EMBL" id="MCI88499.1"/>
    </source>
</evidence>
<comment type="caution">
    <text evidence="1">The sequence shown here is derived from an EMBL/GenBank/DDBJ whole genome shotgun (WGS) entry which is preliminary data.</text>
</comment>
<evidence type="ECO:0000313" key="2">
    <source>
        <dbReference type="Proteomes" id="UP000265520"/>
    </source>
</evidence>
<dbReference type="EMBL" id="LXQA011194790">
    <property type="protein sequence ID" value="MCI88499.1"/>
    <property type="molecule type" value="Genomic_DNA"/>
</dbReference>
<reference evidence="1 2" key="1">
    <citation type="journal article" date="2018" name="Front. Plant Sci.">
        <title>Red Clover (Trifolium pratense) and Zigzag Clover (T. medium) - A Picture of Genomic Similarities and Differences.</title>
        <authorList>
            <person name="Dluhosova J."/>
            <person name="Istvanek J."/>
            <person name="Nedelnik J."/>
            <person name="Repkova J."/>
        </authorList>
    </citation>
    <scope>NUCLEOTIDE SEQUENCE [LARGE SCALE GENOMIC DNA]</scope>
    <source>
        <strain evidence="2">cv. 10/8</strain>
        <tissue evidence="1">Leaf</tissue>
    </source>
</reference>
<dbReference type="Proteomes" id="UP000265520">
    <property type="component" value="Unassembled WGS sequence"/>
</dbReference>
<keyword evidence="2" id="KW-1185">Reference proteome</keyword>
<accession>A0A392VM82</accession>
<organism evidence="1 2">
    <name type="scientific">Trifolium medium</name>
    <dbReference type="NCBI Taxonomy" id="97028"/>
    <lineage>
        <taxon>Eukaryota</taxon>
        <taxon>Viridiplantae</taxon>
        <taxon>Streptophyta</taxon>
        <taxon>Embryophyta</taxon>
        <taxon>Tracheophyta</taxon>
        <taxon>Spermatophyta</taxon>
        <taxon>Magnoliopsida</taxon>
        <taxon>eudicotyledons</taxon>
        <taxon>Gunneridae</taxon>
        <taxon>Pentapetalae</taxon>
        <taxon>rosids</taxon>
        <taxon>fabids</taxon>
        <taxon>Fabales</taxon>
        <taxon>Fabaceae</taxon>
        <taxon>Papilionoideae</taxon>
        <taxon>50 kb inversion clade</taxon>
        <taxon>NPAAA clade</taxon>
        <taxon>Hologalegina</taxon>
        <taxon>IRL clade</taxon>
        <taxon>Trifolieae</taxon>
        <taxon>Trifolium</taxon>
    </lineage>
</organism>
<sequence>MKAEGVRLGIQIIL</sequence>
<name>A0A392VM82_9FABA</name>